<evidence type="ECO:0000313" key="3">
    <source>
        <dbReference type="Proteomes" id="UP000217446"/>
    </source>
</evidence>
<organism evidence="2 3">
    <name type="scientific">Streptomyces olivochromogenes</name>
    <dbReference type="NCBI Taxonomy" id="1963"/>
    <lineage>
        <taxon>Bacteria</taxon>
        <taxon>Bacillati</taxon>
        <taxon>Actinomycetota</taxon>
        <taxon>Actinomycetes</taxon>
        <taxon>Kitasatosporales</taxon>
        <taxon>Streptomycetaceae</taxon>
        <taxon>Streptomyces</taxon>
    </lineage>
</organism>
<proteinExistence type="predicted"/>
<sequence>MPAHDPEFDRVISEGYTVNSPNPQPEYADPTPYGISAHPVKTGLTPRGKVALAISAAAIATGGLVGYQMYSADQAQSEAKAQEIAYKKDLLELEKLKVQSQVNKSQTSTDSVRQKQVDACVANSKDLVGKSLSSSYRDIVDACQAQYNTSTSGDDMQTAASATDTSKTGTSTGFLIAGGVLVAGVAIAVRKGTRNNPA</sequence>
<accession>A0A250VT83</accession>
<evidence type="ECO:0000256" key="1">
    <source>
        <dbReference type="SAM" id="Phobius"/>
    </source>
</evidence>
<dbReference type="Proteomes" id="UP000217446">
    <property type="component" value="Unassembled WGS sequence"/>
</dbReference>
<dbReference type="RefSeq" id="WP_067382984.1">
    <property type="nucleotide sequence ID" value="NZ_BDQI01000034.1"/>
</dbReference>
<keyword evidence="1" id="KW-1133">Transmembrane helix</keyword>
<gene>
    <name evidence="2" type="ORF">SO3561_08869</name>
</gene>
<name>A0A250VT83_STROL</name>
<comment type="caution">
    <text evidence="2">The sequence shown here is derived from an EMBL/GenBank/DDBJ whole genome shotgun (WGS) entry which is preliminary data.</text>
</comment>
<keyword evidence="1" id="KW-0472">Membrane</keyword>
<feature type="transmembrane region" description="Helical" evidence="1">
    <location>
        <begin position="171"/>
        <end position="189"/>
    </location>
</feature>
<evidence type="ECO:0000313" key="2">
    <source>
        <dbReference type="EMBL" id="GAX57299.1"/>
    </source>
</evidence>
<keyword evidence="3" id="KW-1185">Reference proteome</keyword>
<protein>
    <submittedName>
        <fullName evidence="2">Uncharacterized protein</fullName>
    </submittedName>
</protein>
<reference evidence="3" key="1">
    <citation type="submission" date="2017-05" db="EMBL/GenBank/DDBJ databases">
        <title>Streptomyces olivochromogenes NBRC 3561 whole genome shotgun sequence.</title>
        <authorList>
            <person name="Dohra H."/>
            <person name="Kodani S."/>
        </authorList>
    </citation>
    <scope>NUCLEOTIDE SEQUENCE [LARGE SCALE GENOMIC DNA]</scope>
    <source>
        <strain evidence="3">NBRC 3561</strain>
    </source>
</reference>
<keyword evidence="1" id="KW-0812">Transmembrane</keyword>
<dbReference type="EMBL" id="BDQI01000034">
    <property type="protein sequence ID" value="GAX57299.1"/>
    <property type="molecule type" value="Genomic_DNA"/>
</dbReference>
<feature type="transmembrane region" description="Helical" evidence="1">
    <location>
        <begin position="50"/>
        <end position="70"/>
    </location>
</feature>
<dbReference type="AlphaFoldDB" id="A0A250VT83"/>
<dbReference type="STRING" id="1963.AQJ27_44980"/>